<dbReference type="EMBL" id="CAJNRG010001296">
    <property type="protein sequence ID" value="CAF2032134.1"/>
    <property type="molecule type" value="Genomic_DNA"/>
</dbReference>
<dbReference type="Proteomes" id="UP000663887">
    <property type="component" value="Unassembled WGS sequence"/>
</dbReference>
<dbReference type="Proteomes" id="UP000663824">
    <property type="component" value="Unassembled WGS sequence"/>
</dbReference>
<evidence type="ECO:0000313" key="9">
    <source>
        <dbReference type="Proteomes" id="UP000663834"/>
    </source>
</evidence>
<dbReference type="PANTHER" id="PTHR10036">
    <property type="entry name" value="CD59 GLYCOPROTEIN"/>
    <property type="match status" value="1"/>
</dbReference>
<evidence type="ECO:0000313" key="5">
    <source>
        <dbReference type="EMBL" id="CAF1571520.1"/>
    </source>
</evidence>
<dbReference type="EMBL" id="CAJNOW010003383">
    <property type="protein sequence ID" value="CAF1380752.1"/>
    <property type="molecule type" value="Genomic_DNA"/>
</dbReference>
<dbReference type="EMBL" id="CAJNRE010000570">
    <property type="protein sequence ID" value="CAF1928888.1"/>
    <property type="molecule type" value="Genomic_DNA"/>
</dbReference>
<evidence type="ECO:0000256" key="3">
    <source>
        <dbReference type="SAM" id="SignalP"/>
    </source>
</evidence>
<organism evidence="4 9">
    <name type="scientific">Rotaria magnacalcarata</name>
    <dbReference type="NCBI Taxonomy" id="392030"/>
    <lineage>
        <taxon>Eukaryota</taxon>
        <taxon>Metazoa</taxon>
        <taxon>Spiralia</taxon>
        <taxon>Gnathifera</taxon>
        <taxon>Rotifera</taxon>
        <taxon>Eurotatoria</taxon>
        <taxon>Bdelloidea</taxon>
        <taxon>Philodinida</taxon>
        <taxon>Philodinidae</taxon>
        <taxon>Rotaria</taxon>
    </lineage>
</organism>
<dbReference type="Gene3D" id="2.10.60.10">
    <property type="entry name" value="CD59"/>
    <property type="match status" value="1"/>
</dbReference>
<dbReference type="OrthoDB" id="9988262at2759"/>
<evidence type="ECO:0000313" key="4">
    <source>
        <dbReference type="EMBL" id="CAF1380752.1"/>
    </source>
</evidence>
<keyword evidence="2" id="KW-1015">Disulfide bond</keyword>
<keyword evidence="1 3" id="KW-0732">Signal</keyword>
<accession>A0A815JLV1</accession>
<comment type="caution">
    <text evidence="4">The sequence shown here is derived from an EMBL/GenBank/DDBJ whole genome shotgun (WGS) entry which is preliminary data.</text>
</comment>
<name>A0A815JLV1_9BILA</name>
<dbReference type="Proteomes" id="UP000663855">
    <property type="component" value="Unassembled WGS sequence"/>
</dbReference>
<dbReference type="InterPro" id="IPR045860">
    <property type="entry name" value="Snake_toxin-like_sf"/>
</dbReference>
<dbReference type="SUPFAM" id="SSF57302">
    <property type="entry name" value="Snake toxin-like"/>
    <property type="match status" value="1"/>
</dbReference>
<sequence length="138" mass="15751">MWSSIVVLLLIIKQLKIEALSCYQCSMKYSNEECNSNNLTSAIECQPTFDTCVTIVVKPDILNQLLITKYCTKRKACERQLNYIHSLTPCRPNDEGRSWGCVTCCGERDLCNYDDSSVLKPNLTVLLILSIIFVLNRY</sequence>
<dbReference type="EMBL" id="CAJNRF010006237">
    <property type="protein sequence ID" value="CAF2079453.1"/>
    <property type="molecule type" value="Genomic_DNA"/>
</dbReference>
<gene>
    <name evidence="5" type="ORF">CJN711_LOCUS32002</name>
    <name evidence="4" type="ORF">KQP761_LOCUS8702</name>
    <name evidence="6" type="ORF">MBJ925_LOCUS3823</name>
    <name evidence="8" type="ORF">WKI299_LOCUS15785</name>
    <name evidence="7" type="ORF">XDN619_LOCUS5184</name>
</gene>
<dbReference type="Proteomes" id="UP000663834">
    <property type="component" value="Unassembled WGS sequence"/>
</dbReference>
<dbReference type="AlphaFoldDB" id="A0A815JLV1"/>
<feature type="chain" id="PRO_5036411819" evidence="3">
    <location>
        <begin position="20"/>
        <end position="138"/>
    </location>
</feature>
<reference evidence="4" key="1">
    <citation type="submission" date="2021-02" db="EMBL/GenBank/DDBJ databases">
        <authorList>
            <person name="Nowell W R."/>
        </authorList>
    </citation>
    <scope>NUCLEOTIDE SEQUENCE</scope>
</reference>
<evidence type="ECO:0000256" key="1">
    <source>
        <dbReference type="ARBA" id="ARBA00022729"/>
    </source>
</evidence>
<evidence type="ECO:0000256" key="2">
    <source>
        <dbReference type="ARBA" id="ARBA00023157"/>
    </source>
</evidence>
<dbReference type="EMBL" id="CAJNOV010015343">
    <property type="protein sequence ID" value="CAF1571520.1"/>
    <property type="molecule type" value="Genomic_DNA"/>
</dbReference>
<dbReference type="Proteomes" id="UP000663856">
    <property type="component" value="Unassembled WGS sequence"/>
</dbReference>
<proteinExistence type="predicted"/>
<evidence type="ECO:0000313" key="8">
    <source>
        <dbReference type="EMBL" id="CAF2079453.1"/>
    </source>
</evidence>
<evidence type="ECO:0000313" key="6">
    <source>
        <dbReference type="EMBL" id="CAF1928888.1"/>
    </source>
</evidence>
<evidence type="ECO:0000313" key="7">
    <source>
        <dbReference type="EMBL" id="CAF2032134.1"/>
    </source>
</evidence>
<feature type="signal peptide" evidence="3">
    <location>
        <begin position="1"/>
        <end position="19"/>
    </location>
</feature>
<dbReference type="PANTHER" id="PTHR10036:SF3">
    <property type="entry name" value="PROTEIN SLEEPLESS-RELATED"/>
    <property type="match status" value="1"/>
</dbReference>
<protein>
    <submittedName>
        <fullName evidence="4">Uncharacterized protein</fullName>
    </submittedName>
</protein>